<evidence type="ECO:0000256" key="1">
    <source>
        <dbReference type="SAM" id="SignalP"/>
    </source>
</evidence>
<sequence length="349" mass="38663">MQTPRFSTRRRRLLTLAPATSLLLASGLARAQQPLDKVTLALNWKAQASQGGFFQAQADGTYRRHGLDVQLLQGGPQVNNRTMLPAGKVEFLLTGGLLTALETTRSKIPTVIVASFFQKDPTGLIAHAGRYKDFAELKKAGTVFIAKSNQFGFWQWLKAEHGFRDEQLRPYTYSLAPFLADKASVQQAFATAEPLYATEQGFATDVFLLADQGYNTYGNMIETRRDLVEKNPDLVRRFVDASIIGWTNFLYGDRTPAMQLIKQLNPDLNDAKLMAEFEKVKSLGLVDSGEALKVGIGATQVARIQDFAARMIKSGIYKPGEVDPLAVATEQFVNRKVGMDLKAQLQAKR</sequence>
<reference evidence="3 4" key="1">
    <citation type="submission" date="2018-09" db="EMBL/GenBank/DDBJ databases">
        <title>Acidovorax cavernicola nov. sp. isolated from Gruta de las Maravillas (Aracena, Spain).</title>
        <authorList>
            <person name="Jurado V."/>
            <person name="Gutierrez-Patricio S."/>
            <person name="Gonzalez-Pimentel J.L."/>
            <person name="Miller A.Z."/>
            <person name="Laiz L."/>
            <person name="Saiz-Jimenez C."/>
        </authorList>
    </citation>
    <scope>NUCLEOTIDE SEQUENCE [LARGE SCALE GENOMIC DNA]</scope>
    <source>
        <strain evidence="3 4">1011MAR4D40.2</strain>
    </source>
</reference>
<evidence type="ECO:0000313" key="4">
    <source>
        <dbReference type="Proteomes" id="UP000265619"/>
    </source>
</evidence>
<feature type="signal peptide" evidence="1">
    <location>
        <begin position="1"/>
        <end position="31"/>
    </location>
</feature>
<keyword evidence="1" id="KW-0732">Signal</keyword>
<dbReference type="RefSeq" id="WP_119552211.1">
    <property type="nucleotide sequence ID" value="NZ_QXMN01000002.1"/>
</dbReference>
<comment type="caution">
    <text evidence="3">The sequence shown here is derived from an EMBL/GenBank/DDBJ whole genome shotgun (WGS) entry which is preliminary data.</text>
</comment>
<dbReference type="AlphaFoldDB" id="A0A9X8D8X9"/>
<evidence type="ECO:0000259" key="2">
    <source>
        <dbReference type="Pfam" id="PF09084"/>
    </source>
</evidence>
<dbReference type="Proteomes" id="UP000265619">
    <property type="component" value="Unassembled WGS sequence"/>
</dbReference>
<dbReference type="PANTHER" id="PTHR31528">
    <property type="entry name" value="4-AMINO-5-HYDROXYMETHYL-2-METHYLPYRIMIDINE PHOSPHATE SYNTHASE THI11-RELATED"/>
    <property type="match status" value="1"/>
</dbReference>
<dbReference type="OrthoDB" id="9180959at2"/>
<keyword evidence="4" id="KW-1185">Reference proteome</keyword>
<dbReference type="GO" id="GO:0009228">
    <property type="term" value="P:thiamine biosynthetic process"/>
    <property type="evidence" value="ECO:0007669"/>
    <property type="project" value="InterPro"/>
</dbReference>
<dbReference type="InterPro" id="IPR015168">
    <property type="entry name" value="SsuA/THI5"/>
</dbReference>
<dbReference type="Pfam" id="PF09084">
    <property type="entry name" value="NMT1"/>
    <property type="match status" value="1"/>
</dbReference>
<accession>A0A9X8D8X9</accession>
<dbReference type="Gene3D" id="3.40.190.10">
    <property type="entry name" value="Periplasmic binding protein-like II"/>
    <property type="match status" value="2"/>
</dbReference>
<protein>
    <submittedName>
        <fullName evidence="3">ABC transporter substrate-binding protein</fullName>
    </submittedName>
</protein>
<organism evidence="3 4">
    <name type="scientific">Acidovorax cavernicola</name>
    <dbReference type="NCBI Taxonomy" id="1675792"/>
    <lineage>
        <taxon>Bacteria</taxon>
        <taxon>Pseudomonadati</taxon>
        <taxon>Pseudomonadota</taxon>
        <taxon>Betaproteobacteria</taxon>
        <taxon>Burkholderiales</taxon>
        <taxon>Comamonadaceae</taxon>
        <taxon>Acidovorax</taxon>
    </lineage>
</organism>
<dbReference type="PANTHER" id="PTHR31528:SF3">
    <property type="entry name" value="THIAMINE BIOSYNTHESIS PROTEIN HI_0357-RELATED"/>
    <property type="match status" value="1"/>
</dbReference>
<dbReference type="SUPFAM" id="SSF53850">
    <property type="entry name" value="Periplasmic binding protein-like II"/>
    <property type="match status" value="1"/>
</dbReference>
<proteinExistence type="predicted"/>
<dbReference type="InterPro" id="IPR027939">
    <property type="entry name" value="NMT1/THI5"/>
</dbReference>
<gene>
    <name evidence="3" type="ORF">D3H34_04345</name>
</gene>
<dbReference type="EMBL" id="QXMN01000002">
    <property type="protein sequence ID" value="RIX84857.1"/>
    <property type="molecule type" value="Genomic_DNA"/>
</dbReference>
<name>A0A9X8D8X9_9BURK</name>
<evidence type="ECO:0000313" key="3">
    <source>
        <dbReference type="EMBL" id="RIX84857.1"/>
    </source>
</evidence>
<feature type="chain" id="PRO_5040833960" evidence="1">
    <location>
        <begin position="32"/>
        <end position="349"/>
    </location>
</feature>
<feature type="domain" description="SsuA/THI5-like" evidence="2">
    <location>
        <begin position="51"/>
        <end position="247"/>
    </location>
</feature>